<dbReference type="InterPro" id="IPR013858">
    <property type="entry name" value="Peptidase_M10B_C"/>
</dbReference>
<accession>A0A917V1U0</accession>
<dbReference type="InterPro" id="IPR011049">
    <property type="entry name" value="Serralysin-like_metalloprot_C"/>
</dbReference>
<evidence type="ECO:0000256" key="1">
    <source>
        <dbReference type="ARBA" id="ARBA00004613"/>
    </source>
</evidence>
<evidence type="ECO:0000256" key="2">
    <source>
        <dbReference type="ARBA" id="ARBA00022525"/>
    </source>
</evidence>
<dbReference type="AlphaFoldDB" id="A0A917V1U0"/>
<dbReference type="InterPro" id="IPR038255">
    <property type="entry name" value="PBS_linker_sf"/>
</dbReference>
<name>A0A917V1U0_9HYPH</name>
<comment type="subcellular location">
    <subcellularLocation>
        <location evidence="1">Secreted</location>
    </subcellularLocation>
</comment>
<evidence type="ECO:0000313" key="6">
    <source>
        <dbReference type="Proteomes" id="UP000600449"/>
    </source>
</evidence>
<dbReference type="GO" id="GO:0008237">
    <property type="term" value="F:metallopeptidase activity"/>
    <property type="evidence" value="ECO:0007669"/>
    <property type="project" value="InterPro"/>
</dbReference>
<dbReference type="CDD" id="cd04277">
    <property type="entry name" value="ZnMc_serralysin_like"/>
    <property type="match status" value="1"/>
</dbReference>
<evidence type="ECO:0000256" key="3">
    <source>
        <dbReference type="ARBA" id="ARBA00022737"/>
    </source>
</evidence>
<gene>
    <name evidence="5" type="ORF">GCM10011322_01230</name>
</gene>
<dbReference type="InterPro" id="IPR024079">
    <property type="entry name" value="MetalloPept_cat_dom_sf"/>
</dbReference>
<dbReference type="RefSeq" id="WP_188908404.1">
    <property type="nucleotide sequence ID" value="NZ_BMMF01000001.1"/>
</dbReference>
<reference evidence="5 6" key="1">
    <citation type="journal article" date="2014" name="Int. J. Syst. Evol. Microbiol.">
        <title>Complete genome sequence of Corynebacterium casei LMG S-19264T (=DSM 44701T), isolated from a smear-ripened cheese.</title>
        <authorList>
            <consortium name="US DOE Joint Genome Institute (JGI-PGF)"/>
            <person name="Walter F."/>
            <person name="Albersmeier A."/>
            <person name="Kalinowski J."/>
            <person name="Ruckert C."/>
        </authorList>
    </citation>
    <scope>NUCLEOTIDE SEQUENCE [LARGE SCALE GENOMIC DNA]</scope>
    <source>
        <strain evidence="5 6">CGMCC 1.9161</strain>
    </source>
</reference>
<dbReference type="GO" id="GO:0005615">
    <property type="term" value="C:extracellular space"/>
    <property type="evidence" value="ECO:0007669"/>
    <property type="project" value="InterPro"/>
</dbReference>
<dbReference type="SUPFAM" id="SSF51120">
    <property type="entry name" value="beta-Roll"/>
    <property type="match status" value="1"/>
</dbReference>
<dbReference type="InterPro" id="IPR025282">
    <property type="entry name" value="DUF4214"/>
</dbReference>
<comment type="caution">
    <text evidence="5">The sequence shown here is derived from an EMBL/GenBank/DDBJ whole genome shotgun (WGS) entry which is preliminary data.</text>
</comment>
<dbReference type="Pfam" id="PF13946">
    <property type="entry name" value="DUF4214"/>
    <property type="match status" value="1"/>
</dbReference>
<keyword evidence="2" id="KW-0964">Secreted</keyword>
<dbReference type="Proteomes" id="UP000600449">
    <property type="component" value="Unassembled WGS sequence"/>
</dbReference>
<dbReference type="InterPro" id="IPR034033">
    <property type="entry name" value="Serralysin-like"/>
</dbReference>
<feature type="domain" description="Peptidase metallopeptidase" evidence="4">
    <location>
        <begin position="21"/>
        <end position="222"/>
    </location>
</feature>
<keyword evidence="6" id="KW-1185">Reference proteome</keyword>
<dbReference type="GO" id="GO:0006508">
    <property type="term" value="P:proteolysis"/>
    <property type="evidence" value="ECO:0007669"/>
    <property type="project" value="InterPro"/>
</dbReference>
<organism evidence="5 6">
    <name type="scientific">Salinarimonas ramus</name>
    <dbReference type="NCBI Taxonomy" id="690164"/>
    <lineage>
        <taxon>Bacteria</taxon>
        <taxon>Pseudomonadati</taxon>
        <taxon>Pseudomonadota</taxon>
        <taxon>Alphaproteobacteria</taxon>
        <taxon>Hyphomicrobiales</taxon>
        <taxon>Salinarimonadaceae</taxon>
        <taxon>Salinarimonas</taxon>
    </lineage>
</organism>
<dbReference type="SMART" id="SM00235">
    <property type="entry name" value="ZnMc"/>
    <property type="match status" value="1"/>
</dbReference>
<dbReference type="GO" id="GO:0008270">
    <property type="term" value="F:zinc ion binding"/>
    <property type="evidence" value="ECO:0007669"/>
    <property type="project" value="InterPro"/>
</dbReference>
<protein>
    <recommendedName>
        <fullName evidence="4">Peptidase metallopeptidase domain-containing protein</fullName>
    </recommendedName>
</protein>
<keyword evidence="3" id="KW-0677">Repeat</keyword>
<evidence type="ECO:0000259" key="4">
    <source>
        <dbReference type="SMART" id="SM00235"/>
    </source>
</evidence>
<dbReference type="GO" id="GO:0005509">
    <property type="term" value="F:calcium ion binding"/>
    <property type="evidence" value="ECO:0007669"/>
    <property type="project" value="InterPro"/>
</dbReference>
<dbReference type="EMBL" id="BMMF01000001">
    <property type="protein sequence ID" value="GGK18256.1"/>
    <property type="molecule type" value="Genomic_DNA"/>
</dbReference>
<proteinExistence type="predicted"/>
<dbReference type="Gene3D" id="3.40.390.10">
    <property type="entry name" value="Collagenase (Catalytic Domain)"/>
    <property type="match status" value="1"/>
</dbReference>
<dbReference type="Gene3D" id="1.10.3130.20">
    <property type="entry name" value="Phycobilisome linker domain"/>
    <property type="match status" value="1"/>
</dbReference>
<sequence>MTTDAPAPAADIRIDALISADPLRWNVENPYGTGVRLTFSFPSAPPAHAGADDLVGWRPFDATEIAVTRAILRDLSLLVGIDFVEVQGTGDLVFANNYNPGVLDGGYAGYAYLPNSTGGASDGDVFMNHNETASIGEGAYAPGGRQLSTLVHEIGHALGLKHPRDYQPREPIENKTDVPPFLPEELDTSANTVMTYVDPALGNQRVDFGPFDILALQFLYGARRVAEGNDVYRFTDADGATFRTIHDNGGIDTIDLSALTSAATMDLRAGALSGIGVSPSGAPNVGNVSIMLDNPRVGLTTLIENVVGTAFGDTLVGNAAANRFTPGAGADRVDGLAGLDVVVANVQRAEVTAARTAAADWTVTLPDGADTLVNVERIVFSDGVLALDIELGTDFSNAGTAYRMYQAAFARTPDAGGLGFWINALDKGLSVRDLAGGFVTSAEFAQTYGAAPTTEALVDGFYRNILGREAEAGGRAFWIGVMDSAPTGRFDALAGISNSAENQERLLPTIGQGIFLPGDVLVA</sequence>
<dbReference type="Pfam" id="PF08548">
    <property type="entry name" value="Peptidase_M10_C"/>
    <property type="match status" value="1"/>
</dbReference>
<dbReference type="InterPro" id="IPR006026">
    <property type="entry name" value="Peptidase_Metallo"/>
</dbReference>
<dbReference type="SUPFAM" id="SSF55486">
    <property type="entry name" value="Metalloproteases ('zincins'), catalytic domain"/>
    <property type="match status" value="1"/>
</dbReference>
<evidence type="ECO:0000313" key="5">
    <source>
        <dbReference type="EMBL" id="GGK18256.1"/>
    </source>
</evidence>